<evidence type="ECO:0000256" key="5">
    <source>
        <dbReference type="ARBA" id="ARBA00022840"/>
    </source>
</evidence>
<accession>A0A345DD77</accession>
<dbReference type="PROSITE" id="PS00211">
    <property type="entry name" value="ABC_TRANSPORTER_1"/>
    <property type="match status" value="1"/>
</dbReference>
<evidence type="ECO:0000256" key="3">
    <source>
        <dbReference type="ARBA" id="ARBA00022519"/>
    </source>
</evidence>
<dbReference type="EMBL" id="CP031124">
    <property type="protein sequence ID" value="AXF86315.1"/>
    <property type="molecule type" value="Genomic_DNA"/>
</dbReference>
<evidence type="ECO:0000313" key="10">
    <source>
        <dbReference type="Proteomes" id="UP000252182"/>
    </source>
</evidence>
<keyword evidence="3" id="KW-0997">Cell inner membrane</keyword>
<comment type="function">
    <text evidence="7">Part of the ABC transporter complex HmuTUV involved in hemin import. Responsible for energy coupling to the transport system.</text>
</comment>
<organism evidence="9 10">
    <name type="scientific">Ephemeroptericola cinctiostellae</name>
    <dbReference type="NCBI Taxonomy" id="2268024"/>
    <lineage>
        <taxon>Bacteria</taxon>
        <taxon>Pseudomonadati</taxon>
        <taxon>Pseudomonadota</taxon>
        <taxon>Betaproteobacteria</taxon>
        <taxon>Burkholderiales</taxon>
        <taxon>Burkholderiaceae</taxon>
        <taxon>Ephemeroptericola</taxon>
    </lineage>
</organism>
<dbReference type="GO" id="GO:0005524">
    <property type="term" value="F:ATP binding"/>
    <property type="evidence" value="ECO:0007669"/>
    <property type="project" value="UniProtKB-KW"/>
</dbReference>
<keyword evidence="6" id="KW-1278">Translocase</keyword>
<protein>
    <submittedName>
        <fullName evidence="9">Hemin import ATP-binding protein HmuV</fullName>
        <ecNumber evidence="9">3.6.3.-</ecNumber>
    </submittedName>
</protein>
<dbReference type="Proteomes" id="UP000252182">
    <property type="component" value="Chromosome"/>
</dbReference>
<dbReference type="EC" id="3.6.3.-" evidence="9"/>
<dbReference type="KEGG" id="hyf:DTO96_102062"/>
<dbReference type="SUPFAM" id="SSF52540">
    <property type="entry name" value="P-loop containing nucleoside triphosphate hydrolases"/>
    <property type="match status" value="1"/>
</dbReference>
<dbReference type="OrthoDB" id="5296765at2"/>
<evidence type="ECO:0000313" key="9">
    <source>
        <dbReference type="EMBL" id="AXF86315.1"/>
    </source>
</evidence>
<name>A0A345DD77_9BURK</name>
<evidence type="ECO:0000259" key="8">
    <source>
        <dbReference type="PROSITE" id="PS50893"/>
    </source>
</evidence>
<dbReference type="Pfam" id="PF00005">
    <property type="entry name" value="ABC_tran"/>
    <property type="match status" value="1"/>
</dbReference>
<keyword evidence="3" id="KW-0472">Membrane</keyword>
<evidence type="ECO:0000256" key="2">
    <source>
        <dbReference type="ARBA" id="ARBA00022475"/>
    </source>
</evidence>
<dbReference type="PANTHER" id="PTHR42794:SF1">
    <property type="entry name" value="HEMIN IMPORT ATP-BINDING PROTEIN HMUV"/>
    <property type="match status" value="1"/>
</dbReference>
<dbReference type="PROSITE" id="PS50893">
    <property type="entry name" value="ABC_TRANSPORTER_2"/>
    <property type="match status" value="1"/>
</dbReference>
<dbReference type="SMART" id="SM00382">
    <property type="entry name" value="AAA"/>
    <property type="match status" value="1"/>
</dbReference>
<dbReference type="GO" id="GO:0016887">
    <property type="term" value="F:ATP hydrolysis activity"/>
    <property type="evidence" value="ECO:0007669"/>
    <property type="project" value="InterPro"/>
</dbReference>
<proteinExistence type="predicted"/>
<dbReference type="RefSeq" id="WP_157964407.1">
    <property type="nucleotide sequence ID" value="NZ_CP031124.1"/>
</dbReference>
<dbReference type="AlphaFoldDB" id="A0A345DD77"/>
<evidence type="ECO:0000256" key="6">
    <source>
        <dbReference type="ARBA" id="ARBA00022967"/>
    </source>
</evidence>
<dbReference type="InterPro" id="IPR017871">
    <property type="entry name" value="ABC_transporter-like_CS"/>
</dbReference>
<dbReference type="Gene3D" id="3.40.50.300">
    <property type="entry name" value="P-loop containing nucleotide triphosphate hydrolases"/>
    <property type="match status" value="1"/>
</dbReference>
<evidence type="ECO:0000256" key="4">
    <source>
        <dbReference type="ARBA" id="ARBA00022741"/>
    </source>
</evidence>
<reference evidence="10" key="1">
    <citation type="submission" date="2018-07" db="EMBL/GenBank/DDBJ databases">
        <authorList>
            <person name="Kim H."/>
        </authorList>
    </citation>
    <scope>NUCLEOTIDE SEQUENCE [LARGE SCALE GENOMIC DNA]</scope>
    <source>
        <strain evidence="10">F02</strain>
    </source>
</reference>
<gene>
    <name evidence="9" type="primary">hmuV</name>
    <name evidence="9" type="ORF">DTO96_102062</name>
</gene>
<dbReference type="PANTHER" id="PTHR42794">
    <property type="entry name" value="HEMIN IMPORT ATP-BINDING PROTEIN HMUV"/>
    <property type="match status" value="1"/>
</dbReference>
<evidence type="ECO:0000256" key="7">
    <source>
        <dbReference type="ARBA" id="ARBA00037066"/>
    </source>
</evidence>
<dbReference type="InterPro" id="IPR003439">
    <property type="entry name" value="ABC_transporter-like_ATP-bd"/>
</dbReference>
<keyword evidence="9" id="KW-0378">Hydrolase</keyword>
<evidence type="ECO:0000256" key="1">
    <source>
        <dbReference type="ARBA" id="ARBA00022448"/>
    </source>
</evidence>
<keyword evidence="10" id="KW-1185">Reference proteome</keyword>
<sequence length="253" mass="27618">MSHVAQPAVIDIHQLSIQHGARTVLAPFDWTVQAGERWAILGANGTGKTSVLHALLGIDVKAASHVSLMGHSLSSLSPREQALLRVWVPQRYDEPFTLTVVQALTSVAQEADDACIDRVLARYGLHHLAQHWVHTLSGGERQRLTWAMSAARTTTLTQLWLLDEPLAAQDLAWQSVLLKQLRHAPCAVVAAVHDLNQVSQFATHVLLIQKNATGVAEVIAAGLSAEVMQAELLSAAYGVDLHLESDLAWWQVR</sequence>
<keyword evidence="2" id="KW-1003">Cell membrane</keyword>
<keyword evidence="5 9" id="KW-0067">ATP-binding</keyword>
<dbReference type="InterPro" id="IPR003593">
    <property type="entry name" value="AAA+_ATPase"/>
</dbReference>
<keyword evidence="4" id="KW-0547">Nucleotide-binding</keyword>
<feature type="domain" description="ABC transporter" evidence="8">
    <location>
        <begin position="10"/>
        <end position="235"/>
    </location>
</feature>
<keyword evidence="1" id="KW-0813">Transport</keyword>
<dbReference type="InterPro" id="IPR027417">
    <property type="entry name" value="P-loop_NTPase"/>
</dbReference>